<reference evidence="1 2" key="1">
    <citation type="submission" date="2019-08" db="EMBL/GenBank/DDBJ databases">
        <title>A chromosome-level genome assembly, high-density linkage maps, and genome scans reveal the genomic architecture of hybrid incompatibilities underlying speciation via character displacement in darters (Percidae: Etheostominae).</title>
        <authorList>
            <person name="Moran R.L."/>
            <person name="Catchen J.M."/>
            <person name="Fuller R.C."/>
        </authorList>
    </citation>
    <scope>NUCLEOTIDE SEQUENCE [LARGE SCALE GENOMIC DNA]</scope>
    <source>
        <strain evidence="1">EspeVRDwgs_2016</strain>
        <tissue evidence="1">Muscle</tissue>
    </source>
</reference>
<comment type="caution">
    <text evidence="1">The sequence shown here is derived from an EMBL/GenBank/DDBJ whole genome shotgun (WGS) entry which is preliminary data.</text>
</comment>
<keyword evidence="2" id="KW-1185">Reference proteome</keyword>
<gene>
    <name evidence="1" type="ORF">FQN60_012625</name>
</gene>
<evidence type="ECO:0000313" key="1">
    <source>
        <dbReference type="EMBL" id="KAA8589260.1"/>
    </source>
</evidence>
<proteinExistence type="predicted"/>
<sequence length="20" mass="2245">MDVANNSGLKAKFQMLQSDF</sequence>
<dbReference type="Proteomes" id="UP000327493">
    <property type="component" value="Chromosome 9"/>
</dbReference>
<protein>
    <submittedName>
        <fullName evidence="1">Uncharacterized protein</fullName>
    </submittedName>
</protein>
<organism evidence="1 2">
    <name type="scientific">Etheostoma spectabile</name>
    <name type="common">orangethroat darter</name>
    <dbReference type="NCBI Taxonomy" id="54343"/>
    <lineage>
        <taxon>Eukaryota</taxon>
        <taxon>Metazoa</taxon>
        <taxon>Chordata</taxon>
        <taxon>Craniata</taxon>
        <taxon>Vertebrata</taxon>
        <taxon>Euteleostomi</taxon>
        <taxon>Actinopterygii</taxon>
        <taxon>Neopterygii</taxon>
        <taxon>Teleostei</taxon>
        <taxon>Neoteleostei</taxon>
        <taxon>Acanthomorphata</taxon>
        <taxon>Eupercaria</taxon>
        <taxon>Perciformes</taxon>
        <taxon>Percoidei</taxon>
        <taxon>Percidae</taxon>
        <taxon>Etheostomatinae</taxon>
        <taxon>Etheostoma</taxon>
    </lineage>
</organism>
<dbReference type="AlphaFoldDB" id="A0A5J5D8J4"/>
<name>A0A5J5D8J4_9PERO</name>
<evidence type="ECO:0000313" key="2">
    <source>
        <dbReference type="Proteomes" id="UP000327493"/>
    </source>
</evidence>
<dbReference type="EMBL" id="VOFY01000009">
    <property type="protein sequence ID" value="KAA8589260.1"/>
    <property type="molecule type" value="Genomic_DNA"/>
</dbReference>
<accession>A0A5J5D8J4</accession>